<comment type="caution">
    <text evidence="1">The sequence shown here is derived from an EMBL/GenBank/DDBJ whole genome shotgun (WGS) entry which is preliminary data.</text>
</comment>
<sequence>MLSFLRKYILQLLVCICYDKKQYTIRCHTWKNSKAVDTFEKTFEDKTRAVEYVKNLSKDFQIFYINTFFTSIAQGVAPSSNYKDLHKFGVDVNTVKCLSLNNTLVYVANSSLEFYQQDFEDFGGLDLLYSPFFLLYHCIEKKGFDDKVGLYVYRYHDFVAMLICKNKEIYFGSYFDIASQDYNEEEVFEDMQDEEEPLELTQELESEKNEEDIENTEENYELKSLEEMGEDFDKIESLEDQTEQTPIEDLKNFSTNMKMIEFIIDSVKEFYSDPLYNNSFLEKIVIFDEEEFSNTSLDYLENELFIRPEVELIDTLDIMNELVVRDLKL</sequence>
<proteinExistence type="predicted"/>
<evidence type="ECO:0000313" key="1">
    <source>
        <dbReference type="EMBL" id="TXE88356.1"/>
    </source>
</evidence>
<dbReference type="AlphaFoldDB" id="A0A5C7DUG0"/>
<dbReference type="RefSeq" id="WP_147555384.1">
    <property type="nucleotide sequence ID" value="NZ_VOWJ01000021.1"/>
</dbReference>
<accession>A0A5C7DUG0</accession>
<gene>
    <name evidence="1" type="ORF">FPD38_03395</name>
</gene>
<dbReference type="EMBL" id="VOWJ01000021">
    <property type="protein sequence ID" value="TXE88356.1"/>
    <property type="molecule type" value="Genomic_DNA"/>
</dbReference>
<dbReference type="Proteomes" id="UP000321629">
    <property type="component" value="Unassembled WGS sequence"/>
</dbReference>
<name>A0A5C7DUG0_9BACT</name>
<evidence type="ECO:0008006" key="3">
    <source>
        <dbReference type="Google" id="ProtNLM"/>
    </source>
</evidence>
<organism evidence="1 2">
    <name type="scientific">Campylobacter volucris</name>
    <dbReference type="NCBI Taxonomy" id="1031542"/>
    <lineage>
        <taxon>Bacteria</taxon>
        <taxon>Pseudomonadati</taxon>
        <taxon>Campylobacterota</taxon>
        <taxon>Epsilonproteobacteria</taxon>
        <taxon>Campylobacterales</taxon>
        <taxon>Campylobacteraceae</taxon>
        <taxon>Campylobacter</taxon>
    </lineage>
</organism>
<evidence type="ECO:0000313" key="2">
    <source>
        <dbReference type="Proteomes" id="UP000321629"/>
    </source>
</evidence>
<protein>
    <recommendedName>
        <fullName evidence="3">Clan AA aspartic protease</fullName>
    </recommendedName>
</protein>
<reference evidence="1 2" key="1">
    <citation type="submission" date="2019-07" db="EMBL/GenBank/DDBJ databases">
        <title>Rapid identification of Enteric Bacteria from Whole Genome Sequences (WGS) using Average Nucleotide Identity (ANI).</title>
        <authorList>
            <person name="Lane C."/>
        </authorList>
    </citation>
    <scope>NUCLEOTIDE SEQUENCE [LARGE SCALE GENOMIC DNA]</scope>
    <source>
        <strain evidence="1 2">2016D-0084</strain>
    </source>
</reference>